<accession>A0ABW5INS7</accession>
<gene>
    <name evidence="1" type="ORF">ACFSRY_12245</name>
</gene>
<organism evidence="1 2">
    <name type="scientific">Pontibacter locisalis</name>
    <dbReference type="NCBI Taxonomy" id="1719035"/>
    <lineage>
        <taxon>Bacteria</taxon>
        <taxon>Pseudomonadati</taxon>
        <taxon>Bacteroidota</taxon>
        <taxon>Cytophagia</taxon>
        <taxon>Cytophagales</taxon>
        <taxon>Hymenobacteraceae</taxon>
        <taxon>Pontibacter</taxon>
    </lineage>
</organism>
<sequence>MKRIYLVQVLFILFFIIPNVTVGQTKLDYVKSKLMLTFPKVNVTTLDNFVTQKSKLKNAIIYHKFKEFTVKEGNENNGVITLEGLATYNIEVMHYNPAMLNKTAPSTFNYKATLKQVLDDYEVESIELLVYGSKIKIY</sequence>
<comment type="caution">
    <text evidence="1">The sequence shown here is derived from an EMBL/GenBank/DDBJ whole genome shotgun (WGS) entry which is preliminary data.</text>
</comment>
<evidence type="ECO:0000313" key="2">
    <source>
        <dbReference type="Proteomes" id="UP001597544"/>
    </source>
</evidence>
<dbReference type="RefSeq" id="WP_377507642.1">
    <property type="nucleotide sequence ID" value="NZ_JBHULU010000015.1"/>
</dbReference>
<dbReference type="EMBL" id="JBHULU010000015">
    <property type="protein sequence ID" value="MFD2514637.1"/>
    <property type="molecule type" value="Genomic_DNA"/>
</dbReference>
<dbReference type="Proteomes" id="UP001597544">
    <property type="component" value="Unassembled WGS sequence"/>
</dbReference>
<name>A0ABW5INS7_9BACT</name>
<reference evidence="2" key="1">
    <citation type="journal article" date="2019" name="Int. J. Syst. Evol. Microbiol.">
        <title>The Global Catalogue of Microorganisms (GCM) 10K type strain sequencing project: providing services to taxonomists for standard genome sequencing and annotation.</title>
        <authorList>
            <consortium name="The Broad Institute Genomics Platform"/>
            <consortium name="The Broad Institute Genome Sequencing Center for Infectious Disease"/>
            <person name="Wu L."/>
            <person name="Ma J."/>
        </authorList>
    </citation>
    <scope>NUCLEOTIDE SEQUENCE [LARGE SCALE GENOMIC DNA]</scope>
    <source>
        <strain evidence="2">KCTC 42498</strain>
    </source>
</reference>
<keyword evidence="2" id="KW-1185">Reference proteome</keyword>
<proteinExistence type="predicted"/>
<evidence type="ECO:0008006" key="3">
    <source>
        <dbReference type="Google" id="ProtNLM"/>
    </source>
</evidence>
<protein>
    <recommendedName>
        <fullName evidence="3">YceI-like domain-containing protein</fullName>
    </recommendedName>
</protein>
<evidence type="ECO:0000313" key="1">
    <source>
        <dbReference type="EMBL" id="MFD2514637.1"/>
    </source>
</evidence>